<dbReference type="OrthoDB" id="376834at2759"/>
<name>A0A1J1HDG4_PLARL</name>
<dbReference type="Proteomes" id="UP000220158">
    <property type="component" value="Chromosome 12"/>
</dbReference>
<accession>A0A1J1HDG4</accession>
<evidence type="ECO:0000313" key="3">
    <source>
        <dbReference type="Proteomes" id="UP000220158"/>
    </source>
</evidence>
<organism evidence="2 3">
    <name type="scientific">Plasmodium relictum</name>
    <dbReference type="NCBI Taxonomy" id="85471"/>
    <lineage>
        <taxon>Eukaryota</taxon>
        <taxon>Sar</taxon>
        <taxon>Alveolata</taxon>
        <taxon>Apicomplexa</taxon>
        <taxon>Aconoidasida</taxon>
        <taxon>Haemosporida</taxon>
        <taxon>Plasmodiidae</taxon>
        <taxon>Plasmodium</taxon>
        <taxon>Plasmodium (Haemamoeba)</taxon>
    </lineage>
</organism>
<feature type="region of interest" description="Disordered" evidence="1">
    <location>
        <begin position="1"/>
        <end position="23"/>
    </location>
</feature>
<reference evidence="2 3" key="1">
    <citation type="submission" date="2015-04" db="EMBL/GenBank/DDBJ databases">
        <authorList>
            <consortium name="Pathogen Informatics"/>
        </authorList>
    </citation>
    <scope>NUCLEOTIDE SEQUENCE [LARGE SCALE GENOMIC DNA]</scope>
    <source>
        <strain evidence="2 3">SGS1</strain>
    </source>
</reference>
<gene>
    <name evidence="2" type="ORF">PRELSG_1251400</name>
</gene>
<feature type="compositionally biased region" description="Basic and acidic residues" evidence="1">
    <location>
        <begin position="10"/>
        <end position="23"/>
    </location>
</feature>
<feature type="compositionally biased region" description="Basic and acidic residues" evidence="1">
    <location>
        <begin position="319"/>
        <end position="336"/>
    </location>
</feature>
<dbReference type="EMBL" id="LN835307">
    <property type="protein sequence ID" value="CRH01627.1"/>
    <property type="molecule type" value="Genomic_DNA"/>
</dbReference>
<dbReference type="RefSeq" id="XP_028534626.1">
    <property type="nucleotide sequence ID" value="XM_028678325.1"/>
</dbReference>
<dbReference type="KEGG" id="prel:PRELSG_1251400"/>
<dbReference type="VEuPathDB" id="PlasmoDB:PRELSG_1251400"/>
<evidence type="ECO:0000313" key="2">
    <source>
        <dbReference type="EMBL" id="CRH01627.1"/>
    </source>
</evidence>
<dbReference type="GeneID" id="39737758"/>
<feature type="compositionally biased region" description="Low complexity" evidence="1">
    <location>
        <begin position="353"/>
        <end position="368"/>
    </location>
</feature>
<evidence type="ECO:0000256" key="1">
    <source>
        <dbReference type="SAM" id="MobiDB-lite"/>
    </source>
</evidence>
<proteinExistence type="predicted"/>
<keyword evidence="3" id="KW-1185">Reference proteome</keyword>
<sequence>MDNLQPQKRNIKEKNENVNDKLNNEELKRKTNYNESKFKKFCGCTDFILNLPSIDEGLKFLKHEIDNSILNFNYNTMLLNEKVERLNDVERNVSIPMDLPFLYSFNLENNEDIRNWINEQNVCEKEKYSKLLNNIFLNDKLKEFSSCLPVVKSFEKEDFDLLSTTIPNYFKSVRNNILANEEKKSREIDKIASNVYDKSIDNINTKNVRKRILYNQYFEHPLKKYLKIKKVYPVVPYISVWKNRYIQGIMEIENNNQNNENKKCSHQNDNKKKIINKGLYGLLYLIEKSRDKHMYSLYKDHDINNMNYLLKNLKNRDDNEKKENIDDKKNILKEENSNNLENSDNEKSIGNIKNRNLQPNENNNNNSNKTKKKISLSKFLIKKHILKLKKLEKLKNNLSKEMKKSYTIDNKEEFSNTKKKTFMRLSSQINEKSAFNEAFKYQQMEKYSDEDNEKPEMKNEKSFPNMESSINKNLLDENVRLFKYVRDYKSPSFMLNKNDTLSYAIGFSEKKLAFIFPTLSKKIIFSKTGHQKRKNYILLKE</sequence>
<dbReference type="AlphaFoldDB" id="A0A1J1HDG4"/>
<feature type="region of interest" description="Disordered" evidence="1">
    <location>
        <begin position="319"/>
        <end position="371"/>
    </location>
</feature>
<protein>
    <submittedName>
        <fullName evidence="2">Uncharacterized protein</fullName>
    </submittedName>
</protein>